<evidence type="ECO:0000313" key="1">
    <source>
        <dbReference type="EMBL" id="MDV3456962.1"/>
    </source>
</evidence>
<reference evidence="1 2" key="1">
    <citation type="submission" date="2023-10" db="EMBL/GenBank/DDBJ databases">
        <title>Sphingomonas sp. HF-S4 16S ribosomal RNA gene Genome sequencing and assembly.</title>
        <authorList>
            <person name="Lee H."/>
        </authorList>
    </citation>
    <scope>NUCLEOTIDE SEQUENCE [LARGE SCALE GENOMIC DNA]</scope>
    <source>
        <strain evidence="1 2">HF-S4</strain>
    </source>
</reference>
<accession>A0ABU3Y6M8</accession>
<dbReference type="PANTHER" id="PTHR43747">
    <property type="entry name" value="FAD-BINDING PROTEIN"/>
    <property type="match status" value="1"/>
</dbReference>
<name>A0ABU3Y6M8_9SPHN</name>
<dbReference type="InterPro" id="IPR036188">
    <property type="entry name" value="FAD/NAD-bd_sf"/>
</dbReference>
<dbReference type="InterPro" id="IPR050816">
    <property type="entry name" value="Flavin-dep_Halogenase_NPB"/>
</dbReference>
<dbReference type="PIRSF" id="PIRSF011396">
    <property type="entry name" value="Trp_halogenase"/>
    <property type="match status" value="1"/>
</dbReference>
<dbReference type="Gene3D" id="3.50.50.60">
    <property type="entry name" value="FAD/NAD(P)-binding domain"/>
    <property type="match status" value="1"/>
</dbReference>
<comment type="caution">
    <text evidence="1">The sequence shown here is derived from an EMBL/GenBank/DDBJ whole genome shotgun (WGS) entry which is preliminary data.</text>
</comment>
<keyword evidence="2" id="KW-1185">Reference proteome</keyword>
<dbReference type="Pfam" id="PF04820">
    <property type="entry name" value="Trp_halogenase"/>
    <property type="match status" value="1"/>
</dbReference>
<dbReference type="InterPro" id="IPR006905">
    <property type="entry name" value="Flavin_halogenase"/>
</dbReference>
<dbReference type="EMBL" id="JAWJEJ010000001">
    <property type="protein sequence ID" value="MDV3456962.1"/>
    <property type="molecule type" value="Genomic_DNA"/>
</dbReference>
<proteinExistence type="predicted"/>
<protein>
    <submittedName>
        <fullName evidence="1">Tryptophan halogenase family protein</fullName>
    </submittedName>
</protein>
<evidence type="ECO:0000313" key="2">
    <source>
        <dbReference type="Proteomes" id="UP001273531"/>
    </source>
</evidence>
<dbReference type="Proteomes" id="UP001273531">
    <property type="component" value="Unassembled WGS sequence"/>
</dbReference>
<dbReference type="InterPro" id="IPR033856">
    <property type="entry name" value="Trp_halogen"/>
</dbReference>
<gene>
    <name evidence="1" type="ORF">RZN05_08210</name>
</gene>
<dbReference type="PANTHER" id="PTHR43747:SF4">
    <property type="entry name" value="FLAVIN-DEPENDENT TRYPTOPHAN HALOGENASE"/>
    <property type="match status" value="1"/>
</dbReference>
<sequence>MTESAIRSIVIVGGGTAGWISAAVLARFLDPAQCSITLIESEEIGTIGVGEATVPLMQHLNGLLGIDEREFVKATQGSFKLGIEFRDWGQIGNVHFHGFGDYGDAIEGVAPHHHWRKLHSLGDPASIDDYSLPYAMARRGRFMPPSSNADFYRYAFHFDASLYARSLRSHCEARGVHRVEGRVVTAERDGETGHIAVVLTADGQRHEADLFVDCSGFRGLLIEEALNTGYEDWRHWLPCDSAVVAPSAPTGPPTPFTVSTAREAGWQWRIPLQHRMGNGYVYSTRFTEDDRARDLFTANVPGKLLADPRVLRFTTGRRRKFWNGNVVAIGLAGGFMEPLESTSIQLIQTAIARLVEFFPDRNWDSRIADEYNRVTVSEFERIRDFLILHYCLTRRTDAPLWDYCRTMPLPDTLAHKIDVFRASGRVPLLAEESYQEPSWVAIFLGNGVLPDRYDPLVDRIDPERLRAGLAQRHRLLVRAAEAAPPHEVFLQRCCPAEAA</sequence>
<dbReference type="SUPFAM" id="SSF51905">
    <property type="entry name" value="FAD/NAD(P)-binding domain"/>
    <property type="match status" value="1"/>
</dbReference>
<organism evidence="1 2">
    <name type="scientific">Sphingomonas agrestis</name>
    <dbReference type="NCBI Taxonomy" id="3080540"/>
    <lineage>
        <taxon>Bacteria</taxon>
        <taxon>Pseudomonadati</taxon>
        <taxon>Pseudomonadota</taxon>
        <taxon>Alphaproteobacteria</taxon>
        <taxon>Sphingomonadales</taxon>
        <taxon>Sphingomonadaceae</taxon>
        <taxon>Sphingomonas</taxon>
    </lineage>
</organism>
<dbReference type="RefSeq" id="WP_317226128.1">
    <property type="nucleotide sequence ID" value="NZ_JAWJEJ010000001.1"/>
</dbReference>